<gene>
    <name evidence="3" type="ORF">Pma05_10230</name>
</gene>
<organism evidence="3 4">
    <name type="scientific">Plantactinospora mayteni</name>
    <dbReference type="NCBI Taxonomy" id="566021"/>
    <lineage>
        <taxon>Bacteria</taxon>
        <taxon>Bacillati</taxon>
        <taxon>Actinomycetota</taxon>
        <taxon>Actinomycetes</taxon>
        <taxon>Micromonosporales</taxon>
        <taxon>Micromonosporaceae</taxon>
        <taxon>Plantactinospora</taxon>
    </lineage>
</organism>
<dbReference type="InterPro" id="IPR012171">
    <property type="entry name" value="Fatty_acid_desaturase"/>
</dbReference>
<sequence length="315" mass="35936">MSETTTAPQPEILFQRARVTPHDQRVFVVKLVVALAITFTGIALVLVGNAVTIVVGIIVLGAVYTHMVELQHQCLHHSAFLRPAPHRVVGLLLGLPMLVSYSHYRVRHLQHHRHLGTDRDTEFFGFDSRGPLTMATLVHGLFDYRRLVIVMVASWRSWRGNWRYEDGQISERLRRDCTVEYRLIGGAIVGAVLAPVGGLGELVLQLWVAPLLLVAVPLHFAVELPEHVMCDDTRDVLRNTRSITGSRLSTWFTNGNNLHIEHHAAMTVPLHRLPERHPRVRQIAKYVERSYWSFYREVIREVAGTRRRHAREIPP</sequence>
<name>A0ABQ4EI76_9ACTN</name>
<comment type="caution">
    <text evidence="3">The sequence shown here is derived from an EMBL/GenBank/DDBJ whole genome shotgun (WGS) entry which is preliminary data.</text>
</comment>
<feature type="transmembrane region" description="Helical" evidence="1">
    <location>
        <begin position="179"/>
        <end position="196"/>
    </location>
</feature>
<dbReference type="InterPro" id="IPR005804">
    <property type="entry name" value="FA_desaturase_dom"/>
</dbReference>
<proteinExistence type="predicted"/>
<dbReference type="EMBL" id="BONX01000004">
    <property type="protein sequence ID" value="GIG94450.1"/>
    <property type="molecule type" value="Genomic_DNA"/>
</dbReference>
<keyword evidence="1" id="KW-0472">Membrane</keyword>
<keyword evidence="1" id="KW-1133">Transmembrane helix</keyword>
<evidence type="ECO:0000256" key="1">
    <source>
        <dbReference type="SAM" id="Phobius"/>
    </source>
</evidence>
<accession>A0ABQ4EI76</accession>
<dbReference type="Pfam" id="PF00487">
    <property type="entry name" value="FA_desaturase"/>
    <property type="match status" value="1"/>
</dbReference>
<dbReference type="PANTHER" id="PTHR19353">
    <property type="entry name" value="FATTY ACID DESATURASE 2"/>
    <property type="match status" value="1"/>
</dbReference>
<dbReference type="Proteomes" id="UP000621500">
    <property type="component" value="Unassembled WGS sequence"/>
</dbReference>
<feature type="transmembrane region" description="Helical" evidence="1">
    <location>
        <begin position="84"/>
        <end position="104"/>
    </location>
</feature>
<dbReference type="RefSeq" id="WP_203856077.1">
    <property type="nucleotide sequence ID" value="NZ_BAAAZQ010000002.1"/>
</dbReference>
<keyword evidence="1" id="KW-0812">Transmembrane</keyword>
<dbReference type="PANTHER" id="PTHR19353:SF19">
    <property type="entry name" value="DELTA(5) FATTY ACID DESATURASE C-RELATED"/>
    <property type="match status" value="1"/>
</dbReference>
<reference evidence="3 4" key="1">
    <citation type="submission" date="2021-01" db="EMBL/GenBank/DDBJ databases">
        <title>Whole genome shotgun sequence of Plantactinospora mayteni NBRC 109088.</title>
        <authorList>
            <person name="Komaki H."/>
            <person name="Tamura T."/>
        </authorList>
    </citation>
    <scope>NUCLEOTIDE SEQUENCE [LARGE SCALE GENOMIC DNA]</scope>
    <source>
        <strain evidence="3 4">NBRC 109088</strain>
    </source>
</reference>
<evidence type="ECO:0000313" key="3">
    <source>
        <dbReference type="EMBL" id="GIG94450.1"/>
    </source>
</evidence>
<keyword evidence="4" id="KW-1185">Reference proteome</keyword>
<protein>
    <recommendedName>
        <fullName evidence="2">Fatty acid desaturase domain-containing protein</fullName>
    </recommendedName>
</protein>
<feature type="domain" description="Fatty acid desaturase" evidence="2">
    <location>
        <begin position="54"/>
        <end position="294"/>
    </location>
</feature>
<evidence type="ECO:0000259" key="2">
    <source>
        <dbReference type="Pfam" id="PF00487"/>
    </source>
</evidence>
<evidence type="ECO:0000313" key="4">
    <source>
        <dbReference type="Proteomes" id="UP000621500"/>
    </source>
</evidence>
<feature type="transmembrane region" description="Helical" evidence="1">
    <location>
        <begin position="31"/>
        <end position="64"/>
    </location>
</feature>